<dbReference type="Gene3D" id="1.10.10.580">
    <property type="entry name" value="Structural maintenance of chromosome 1. Chain E"/>
    <property type="match status" value="1"/>
</dbReference>
<dbReference type="Proteomes" id="UP001311232">
    <property type="component" value="Unassembled WGS sequence"/>
</dbReference>
<reference evidence="10 11" key="1">
    <citation type="submission" date="2021-06" db="EMBL/GenBank/DDBJ databases">
        <authorList>
            <person name="Palmer J.M."/>
        </authorList>
    </citation>
    <scope>NUCLEOTIDE SEQUENCE [LARGE SCALE GENOMIC DNA]</scope>
    <source>
        <strain evidence="10 11">MEX-2019</strain>
        <tissue evidence="10">Muscle</tissue>
    </source>
</reference>
<evidence type="ECO:0000256" key="1">
    <source>
        <dbReference type="ARBA" id="ARBA00004123"/>
    </source>
</evidence>
<dbReference type="AlphaFoldDB" id="A0AAV9RPN1"/>
<dbReference type="InterPro" id="IPR006910">
    <property type="entry name" value="Rad21_Rec8_N"/>
</dbReference>
<dbReference type="InterPro" id="IPR039781">
    <property type="entry name" value="Rad21/Rec8-like"/>
</dbReference>
<evidence type="ECO:0000256" key="3">
    <source>
        <dbReference type="ARBA" id="ARBA00009870"/>
    </source>
</evidence>
<accession>A0AAV9RPN1</accession>
<dbReference type="InterPro" id="IPR036390">
    <property type="entry name" value="WH_DNA-bd_sf"/>
</dbReference>
<feature type="domain" description="Rad21/Rec8-like protein N-terminal" evidence="9">
    <location>
        <begin position="2"/>
        <end position="101"/>
    </location>
</feature>
<evidence type="ECO:0000256" key="2">
    <source>
        <dbReference type="ARBA" id="ARBA00004286"/>
    </source>
</evidence>
<keyword evidence="6" id="KW-0539">Nucleus</keyword>
<dbReference type="PANTHER" id="PTHR12585:SF54">
    <property type="entry name" value="RAD21 COHESIN COMPLEX COMPONENT LIKE 1 ISOFORM X1"/>
    <property type="match status" value="1"/>
</dbReference>
<dbReference type="InterPro" id="IPR049589">
    <property type="entry name" value="NXP1_M-like"/>
</dbReference>
<evidence type="ECO:0000256" key="6">
    <source>
        <dbReference type="ARBA" id="ARBA00023242"/>
    </source>
</evidence>
<evidence type="ECO:0008006" key="12">
    <source>
        <dbReference type="Google" id="ProtNLM"/>
    </source>
</evidence>
<dbReference type="InterPro" id="IPR006909">
    <property type="entry name" value="Rad21/Rec8_C_eu"/>
</dbReference>
<dbReference type="GO" id="GO:0005634">
    <property type="term" value="C:nucleus"/>
    <property type="evidence" value="ECO:0007669"/>
    <property type="project" value="UniProtKB-SubCell"/>
</dbReference>
<name>A0AAV9RPN1_9TELE</name>
<keyword evidence="5" id="KW-0159">Chromosome partition</keyword>
<dbReference type="Pfam" id="PF04825">
    <property type="entry name" value="Rad21_Rec8_N"/>
    <property type="match status" value="1"/>
</dbReference>
<comment type="caution">
    <text evidence="10">The sequence shown here is derived from an EMBL/GenBank/DDBJ whole genome shotgun (WGS) entry which is preliminary data.</text>
</comment>
<feature type="compositionally biased region" description="Polar residues" evidence="7">
    <location>
        <begin position="386"/>
        <end position="395"/>
    </location>
</feature>
<dbReference type="SUPFAM" id="SSF46785">
    <property type="entry name" value="Winged helix' DNA-binding domain"/>
    <property type="match status" value="1"/>
</dbReference>
<dbReference type="GO" id="GO:0007059">
    <property type="term" value="P:chromosome segregation"/>
    <property type="evidence" value="ECO:0007669"/>
    <property type="project" value="UniProtKB-KW"/>
</dbReference>
<dbReference type="GO" id="GO:0003682">
    <property type="term" value="F:chromatin binding"/>
    <property type="evidence" value="ECO:0007669"/>
    <property type="project" value="TreeGrafter"/>
</dbReference>
<comment type="similarity">
    <text evidence="3">Belongs to the rad21 family.</text>
</comment>
<dbReference type="CDD" id="cd21792">
    <property type="entry name" value="Rad21_Rec8_M_NXP1-like"/>
    <property type="match status" value="1"/>
</dbReference>
<dbReference type="PANTHER" id="PTHR12585">
    <property type="entry name" value="SCC1 / RAD21 FAMILY MEMBER"/>
    <property type="match status" value="1"/>
</dbReference>
<feature type="domain" description="Rad21/Rec8-like protein C-terminal eukaryotic" evidence="8">
    <location>
        <begin position="490"/>
        <end position="538"/>
    </location>
</feature>
<dbReference type="EMBL" id="JAHHUM010001521">
    <property type="protein sequence ID" value="KAK5610863.1"/>
    <property type="molecule type" value="Genomic_DNA"/>
</dbReference>
<evidence type="ECO:0000256" key="5">
    <source>
        <dbReference type="ARBA" id="ARBA00022829"/>
    </source>
</evidence>
<evidence type="ECO:0000259" key="8">
    <source>
        <dbReference type="Pfam" id="PF04824"/>
    </source>
</evidence>
<evidence type="ECO:0000256" key="4">
    <source>
        <dbReference type="ARBA" id="ARBA00022454"/>
    </source>
</evidence>
<comment type="subcellular location">
    <subcellularLocation>
        <location evidence="2">Chromosome</location>
    </subcellularLocation>
    <subcellularLocation>
        <location evidence="1">Nucleus</location>
    </subcellularLocation>
</comment>
<evidence type="ECO:0000259" key="9">
    <source>
        <dbReference type="Pfam" id="PF04825"/>
    </source>
</evidence>
<feature type="region of interest" description="Disordered" evidence="7">
    <location>
        <begin position="386"/>
        <end position="407"/>
    </location>
</feature>
<dbReference type="Pfam" id="PF04824">
    <property type="entry name" value="Rad21_Rec8"/>
    <property type="match status" value="1"/>
</dbReference>
<evidence type="ECO:0000313" key="10">
    <source>
        <dbReference type="EMBL" id="KAK5610863.1"/>
    </source>
</evidence>
<protein>
    <recommendedName>
        <fullName evidence="12">Double-strand-break repair protein rad21-like protein 1</fullName>
    </recommendedName>
</protein>
<dbReference type="GO" id="GO:0008278">
    <property type="term" value="C:cohesin complex"/>
    <property type="evidence" value="ECO:0007669"/>
    <property type="project" value="InterPro"/>
</dbReference>
<dbReference type="GO" id="GO:0007062">
    <property type="term" value="P:sister chromatid cohesion"/>
    <property type="evidence" value="ECO:0007669"/>
    <property type="project" value="InterPro"/>
</dbReference>
<organism evidence="10 11">
    <name type="scientific">Crenichthys baileyi</name>
    <name type="common">White River springfish</name>
    <dbReference type="NCBI Taxonomy" id="28760"/>
    <lineage>
        <taxon>Eukaryota</taxon>
        <taxon>Metazoa</taxon>
        <taxon>Chordata</taxon>
        <taxon>Craniata</taxon>
        <taxon>Vertebrata</taxon>
        <taxon>Euteleostomi</taxon>
        <taxon>Actinopterygii</taxon>
        <taxon>Neopterygii</taxon>
        <taxon>Teleostei</taxon>
        <taxon>Neoteleostei</taxon>
        <taxon>Acanthomorphata</taxon>
        <taxon>Ovalentaria</taxon>
        <taxon>Atherinomorphae</taxon>
        <taxon>Cyprinodontiformes</taxon>
        <taxon>Goodeidae</taxon>
        <taxon>Crenichthys</taxon>
    </lineage>
</organism>
<gene>
    <name evidence="10" type="ORF">CRENBAI_025187</name>
</gene>
<sequence>MMFFTQLFTSKRGSLAKIWLAAHWEKKLTKAHVFDCNLETTIRDILSDKMKIGLRTSGHLLLGVVKIYSRKTKYLLADCSDALVKIKMAFRPGQTDLPAEGLEATVKAITLVEDFTAFDTPLPLPSDFEVVDHLLLNQCRSEEITLKEDFGHQFLNFQDIGGDESQSQANTLLDRSFDSFAPHGDGFGDEENGFDLLDFLSNASDPTEPTNFVLDEPPHENNKSSTINDDQHQMDFDCRDPEAPAINETTLLTSDVAAFALEPVPITPNSESKMGKRKRKLVVDQTKELSNESIKEQISDYSDLVAPLDMAPPTVQLMQWKESGGVDKLFSTPCSTVVNTQIKELFAKSVFQLKYYCIAAEVEQIRQEEQEAQRDLSTLTTDISVADSSVGTEQTHNTEPKAPDLMKDNWETYPEPPQDENSVEFPHPDLPSEDSMFVHPSNVEQCTQSTSLYTQSLLGSQDFEERRITRKALKLLNELKRSQTVREPAFSLEALCEGSTRSQAATTFFSLLVLKKQQIVLLYQTAPYHDISVTPGPKYYT</sequence>
<proteinExistence type="inferred from homology"/>
<feature type="compositionally biased region" description="Basic and acidic residues" evidence="7">
    <location>
        <begin position="396"/>
        <end position="407"/>
    </location>
</feature>
<dbReference type="GO" id="GO:1990414">
    <property type="term" value="P:replication-born double-strand break repair via sister chromatid exchange"/>
    <property type="evidence" value="ECO:0007669"/>
    <property type="project" value="TreeGrafter"/>
</dbReference>
<evidence type="ECO:0000256" key="7">
    <source>
        <dbReference type="SAM" id="MobiDB-lite"/>
    </source>
</evidence>
<keyword evidence="11" id="KW-1185">Reference proteome</keyword>
<dbReference type="InterPro" id="IPR023093">
    <property type="entry name" value="ScpA-like_C"/>
</dbReference>
<keyword evidence="4" id="KW-0158">Chromosome</keyword>
<evidence type="ECO:0000313" key="11">
    <source>
        <dbReference type="Proteomes" id="UP001311232"/>
    </source>
</evidence>